<dbReference type="PANTHER" id="PTHR43758:SF2">
    <property type="entry name" value="OXIDIZED PURINE NUCLEOSIDE TRIPHOSPHATE HYDROLASE"/>
    <property type="match status" value="1"/>
</dbReference>
<dbReference type="PANTHER" id="PTHR43758">
    <property type="entry name" value="7,8-DIHYDRO-8-OXOGUANINE TRIPHOSPHATASE"/>
    <property type="match status" value="1"/>
</dbReference>
<dbReference type="Gene3D" id="3.90.79.10">
    <property type="entry name" value="Nucleoside Triphosphate Pyrophosphohydrolase"/>
    <property type="match status" value="1"/>
</dbReference>
<keyword evidence="26" id="KW-1185">Reference proteome</keyword>
<keyword evidence="7" id="KW-0460">Magnesium</keyword>
<name>A0A9W7ZUY1_9FUNG</name>
<dbReference type="Pfam" id="PF00293">
    <property type="entry name" value="NUDIX"/>
    <property type="match status" value="1"/>
</dbReference>
<proteinExistence type="inferred from homology"/>
<keyword evidence="5" id="KW-0479">Metal-binding</keyword>
<evidence type="ECO:0000256" key="4">
    <source>
        <dbReference type="ARBA" id="ARBA00011245"/>
    </source>
</evidence>
<dbReference type="InterPro" id="IPR003563">
    <property type="entry name" value="8ODP"/>
</dbReference>
<evidence type="ECO:0000256" key="21">
    <source>
        <dbReference type="ARBA" id="ARBA00048894"/>
    </source>
</evidence>
<evidence type="ECO:0000259" key="24">
    <source>
        <dbReference type="PROSITE" id="PS51462"/>
    </source>
</evidence>
<dbReference type="EC" id="3.6.1.56" evidence="13"/>
<evidence type="ECO:0000313" key="26">
    <source>
        <dbReference type="Proteomes" id="UP001150538"/>
    </source>
</evidence>
<evidence type="ECO:0000256" key="9">
    <source>
        <dbReference type="ARBA" id="ARBA00024448"/>
    </source>
</evidence>
<dbReference type="GO" id="GO:0005634">
    <property type="term" value="C:nucleus"/>
    <property type="evidence" value="ECO:0007669"/>
    <property type="project" value="UniProtKB-SubCell"/>
</dbReference>
<dbReference type="PROSITE" id="PS51462">
    <property type="entry name" value="NUDIX"/>
    <property type="match status" value="1"/>
</dbReference>
<dbReference type="GO" id="GO:0008828">
    <property type="term" value="F:dATP diphosphatase activity"/>
    <property type="evidence" value="ECO:0007669"/>
    <property type="project" value="UniProtKB-EC"/>
</dbReference>
<reference evidence="25" key="1">
    <citation type="submission" date="2022-07" db="EMBL/GenBank/DDBJ databases">
        <title>Phylogenomic reconstructions and comparative analyses of Kickxellomycotina fungi.</title>
        <authorList>
            <person name="Reynolds N.K."/>
            <person name="Stajich J.E."/>
            <person name="Barry K."/>
            <person name="Grigoriev I.V."/>
            <person name="Crous P."/>
            <person name="Smith M.E."/>
        </authorList>
    </citation>
    <scope>NUCLEOTIDE SEQUENCE</scope>
    <source>
        <strain evidence="25">NBRC 100468</strain>
    </source>
</reference>
<evidence type="ECO:0000256" key="17">
    <source>
        <dbReference type="ARBA" id="ARBA00030682"/>
    </source>
</evidence>
<dbReference type="InterPro" id="IPR000086">
    <property type="entry name" value="NUDIX_hydrolase_dom"/>
</dbReference>
<keyword evidence="8" id="KW-0539">Nucleus</keyword>
<comment type="catalytic activity">
    <reaction evidence="21">
        <text>O(6)-methyl-dGTP + H2O = O(6)-methyl-dGMP + diphosphate + H(+)</text>
        <dbReference type="Rhea" id="RHEA:67600"/>
        <dbReference type="ChEBI" id="CHEBI:15377"/>
        <dbReference type="ChEBI" id="CHEBI:15378"/>
        <dbReference type="ChEBI" id="CHEBI:33019"/>
        <dbReference type="ChEBI" id="CHEBI:169974"/>
        <dbReference type="ChEBI" id="CHEBI:169975"/>
    </reaction>
    <physiologicalReaction direction="left-to-right" evidence="21">
        <dbReference type="Rhea" id="RHEA:67601"/>
    </physiologicalReaction>
</comment>
<accession>A0A9W7ZUY1</accession>
<dbReference type="AlphaFoldDB" id="A0A9W7ZUY1"/>
<comment type="similarity">
    <text evidence="3">Belongs to the Nudix hydrolase family.</text>
</comment>
<evidence type="ECO:0000256" key="22">
    <source>
        <dbReference type="ARBA" id="ARBA00049032"/>
    </source>
</evidence>
<comment type="subunit">
    <text evidence="4">Monomer.</text>
</comment>
<evidence type="ECO:0000256" key="19">
    <source>
        <dbReference type="ARBA" id="ARBA00032071"/>
    </source>
</evidence>
<dbReference type="InterPro" id="IPR015797">
    <property type="entry name" value="NUDIX_hydrolase-like_dom_sf"/>
</dbReference>
<evidence type="ECO:0000256" key="6">
    <source>
        <dbReference type="ARBA" id="ARBA00022801"/>
    </source>
</evidence>
<evidence type="ECO:0000256" key="7">
    <source>
        <dbReference type="ARBA" id="ARBA00022842"/>
    </source>
</evidence>
<evidence type="ECO:0000256" key="11">
    <source>
        <dbReference type="ARBA" id="ARBA00024486"/>
    </source>
</evidence>
<comment type="caution">
    <text evidence="25">The sequence shown here is derived from an EMBL/GenBank/DDBJ whole genome shotgun (WGS) entry which is preliminary data.</text>
</comment>
<evidence type="ECO:0000256" key="10">
    <source>
        <dbReference type="ARBA" id="ARBA00024459"/>
    </source>
</evidence>
<dbReference type="CDD" id="cd03427">
    <property type="entry name" value="NUDIX_MTH1_Nudt1"/>
    <property type="match status" value="1"/>
</dbReference>
<evidence type="ECO:0000256" key="13">
    <source>
        <dbReference type="ARBA" id="ARBA00026103"/>
    </source>
</evidence>
<comment type="subcellular location">
    <subcellularLocation>
        <location evidence="2">Nucleus</location>
    </subcellularLocation>
</comment>
<sequence>MVEAIQQETHKLYTLIYVFNNDNTKVLLGLKKRGFGMGRWNGFGGKVESGESIYDGAIRELKEESNLDAKNLEKKAIMYFKFEDNPIIIDVHLYTTSNISGDPVESEEMLPRWYDVPDLPYGFMWPDNKIWHPWLFEGKLFTATFYFKADQTTITGYKHSFVSSLKELEAAKFDS</sequence>
<dbReference type="PRINTS" id="PR01403">
    <property type="entry name" value="8OXTPHPHTASE"/>
</dbReference>
<dbReference type="EMBL" id="JANBPU010000083">
    <property type="protein sequence ID" value="KAJ1917029.1"/>
    <property type="molecule type" value="Genomic_DNA"/>
</dbReference>
<evidence type="ECO:0000256" key="5">
    <source>
        <dbReference type="ARBA" id="ARBA00022723"/>
    </source>
</evidence>
<comment type="catalytic activity">
    <reaction evidence="22">
        <text>N(6)-methyl-dATP + H2O = N(6)-methyl-dAMP + diphosphate + H(+)</text>
        <dbReference type="Rhea" id="RHEA:67604"/>
        <dbReference type="ChEBI" id="CHEBI:15377"/>
        <dbReference type="ChEBI" id="CHEBI:15378"/>
        <dbReference type="ChEBI" id="CHEBI:33019"/>
        <dbReference type="ChEBI" id="CHEBI:169976"/>
        <dbReference type="ChEBI" id="CHEBI:172872"/>
    </reaction>
    <physiologicalReaction direction="left-to-right" evidence="22">
        <dbReference type="Rhea" id="RHEA:67605"/>
    </physiologicalReaction>
</comment>
<feature type="domain" description="Nudix hydrolase" evidence="24">
    <location>
        <begin position="9"/>
        <end position="137"/>
    </location>
</feature>
<evidence type="ECO:0000256" key="1">
    <source>
        <dbReference type="ARBA" id="ARBA00001946"/>
    </source>
</evidence>
<evidence type="ECO:0000256" key="8">
    <source>
        <dbReference type="ARBA" id="ARBA00023242"/>
    </source>
</evidence>
<protein>
    <recommendedName>
        <fullName evidence="14">Oxidized purine nucleoside triphosphate hydrolase</fullName>
        <ecNumber evidence="13">3.6.1.56</ecNumber>
    </recommendedName>
    <alternativeName>
        <fullName evidence="18">2-hydroxy-dATP diphosphatase</fullName>
    </alternativeName>
    <alternativeName>
        <fullName evidence="17">7,8-dihydro-8-oxoguanine triphosphatase</fullName>
    </alternativeName>
    <alternativeName>
        <fullName evidence="16">8-oxo-dGTPase</fullName>
    </alternativeName>
    <alternativeName>
        <fullName evidence="19">Methylated purine nucleoside triphosphate hydrolase</fullName>
    </alternativeName>
    <alternativeName>
        <fullName evidence="15">Nucleoside diphosphate-linked moiety X motif 1</fullName>
    </alternativeName>
</protein>
<evidence type="ECO:0000313" key="25">
    <source>
        <dbReference type="EMBL" id="KAJ1917029.1"/>
    </source>
</evidence>
<comment type="catalytic activity">
    <reaction evidence="12">
        <text>2-oxo-ATP + H2O = 2-oxo-AMP + diphosphate + H(+)</text>
        <dbReference type="Rhea" id="RHEA:67392"/>
        <dbReference type="ChEBI" id="CHEBI:15377"/>
        <dbReference type="ChEBI" id="CHEBI:15378"/>
        <dbReference type="ChEBI" id="CHEBI:33019"/>
        <dbReference type="ChEBI" id="CHEBI:71395"/>
        <dbReference type="ChEBI" id="CHEBI:172878"/>
    </reaction>
    <physiologicalReaction direction="left-to-right" evidence="12">
        <dbReference type="Rhea" id="RHEA:67393"/>
    </physiologicalReaction>
</comment>
<evidence type="ECO:0000256" key="12">
    <source>
        <dbReference type="ARBA" id="ARBA00024596"/>
    </source>
</evidence>
<evidence type="ECO:0000256" key="20">
    <source>
        <dbReference type="ARBA" id="ARBA00048002"/>
    </source>
</evidence>
<evidence type="ECO:0000256" key="14">
    <source>
        <dbReference type="ARBA" id="ARBA00026218"/>
    </source>
</evidence>
<comment type="cofactor">
    <cofactor evidence="1">
        <name>Mg(2+)</name>
        <dbReference type="ChEBI" id="CHEBI:18420"/>
    </cofactor>
</comment>
<evidence type="ECO:0000256" key="16">
    <source>
        <dbReference type="ARBA" id="ARBA00030634"/>
    </source>
</evidence>
<dbReference type="PROSITE" id="PS00893">
    <property type="entry name" value="NUDIX_BOX"/>
    <property type="match status" value="1"/>
</dbReference>
<gene>
    <name evidence="25" type="primary">NUDT1</name>
    <name evidence="25" type="ORF">H4219_003438</name>
</gene>
<dbReference type="GO" id="GO:0046872">
    <property type="term" value="F:metal ion binding"/>
    <property type="evidence" value="ECO:0007669"/>
    <property type="project" value="UniProtKB-KW"/>
</dbReference>
<dbReference type="GO" id="GO:0008413">
    <property type="term" value="F:8-oxo-7,8-dihydroguanosine triphosphate pyrophosphatase activity"/>
    <property type="evidence" value="ECO:0007669"/>
    <property type="project" value="InterPro"/>
</dbReference>
<comment type="function">
    <text evidence="23">Oxidized purine nucleoside triphosphate hydrolase which is a prominent sanitizer of the oxidized nucleotide pool. Catalyzes the hydrolysis of 2-oxo-dATP (2-hydroxy-dATP) into 2-oxo-dAMP. Also has a significant hydrolase activity toward 2-oxo-ATP, 8-oxo-dGTP and 8-oxo-dATP. Through the hydrolysis of oxidized purine nucleoside triphosphates, prevents their incorporation into DNA and the subsequent transversions A:T to C:G and G:C to T:A. Also catalyzes the hydrolysis of methylated purine nucleoside triphosphate preventing their integration into DNA. Through this antimutagenic activity protects cells from oxidative stress.</text>
</comment>
<dbReference type="GO" id="GO:0005737">
    <property type="term" value="C:cytoplasm"/>
    <property type="evidence" value="ECO:0007669"/>
    <property type="project" value="TreeGrafter"/>
</dbReference>
<comment type="catalytic activity">
    <reaction evidence="10">
        <text>2-oxo-dATP + H2O = 2-oxo-dAMP + diphosphate + H(+)</text>
        <dbReference type="Rhea" id="RHEA:31583"/>
        <dbReference type="ChEBI" id="CHEBI:15377"/>
        <dbReference type="ChEBI" id="CHEBI:15378"/>
        <dbReference type="ChEBI" id="CHEBI:33019"/>
        <dbReference type="ChEBI" id="CHEBI:63212"/>
        <dbReference type="ChEBI" id="CHEBI:77897"/>
        <dbReference type="EC" id="3.6.1.56"/>
    </reaction>
    <physiologicalReaction direction="left-to-right" evidence="10">
        <dbReference type="Rhea" id="RHEA:31584"/>
    </physiologicalReaction>
</comment>
<comment type="catalytic activity">
    <reaction evidence="20">
        <text>N(6)-methyl-ATP + H2O = N(6)-methyl-AMP + diphosphate + H(+)</text>
        <dbReference type="Rhea" id="RHEA:67608"/>
        <dbReference type="ChEBI" id="CHEBI:15377"/>
        <dbReference type="ChEBI" id="CHEBI:15378"/>
        <dbReference type="ChEBI" id="CHEBI:33019"/>
        <dbReference type="ChEBI" id="CHEBI:144842"/>
        <dbReference type="ChEBI" id="CHEBI:172873"/>
    </reaction>
    <physiologicalReaction direction="left-to-right" evidence="20">
        <dbReference type="Rhea" id="RHEA:67609"/>
    </physiologicalReaction>
</comment>
<evidence type="ECO:0000256" key="2">
    <source>
        <dbReference type="ARBA" id="ARBA00004123"/>
    </source>
</evidence>
<comment type="catalytic activity">
    <reaction evidence="11">
        <text>8-oxo-dGTP + H2O = 8-oxo-dGMP + diphosphate + H(+)</text>
        <dbReference type="Rhea" id="RHEA:31575"/>
        <dbReference type="ChEBI" id="CHEBI:15377"/>
        <dbReference type="ChEBI" id="CHEBI:15378"/>
        <dbReference type="ChEBI" id="CHEBI:33019"/>
        <dbReference type="ChEBI" id="CHEBI:63224"/>
        <dbReference type="ChEBI" id="CHEBI:77896"/>
    </reaction>
    <physiologicalReaction direction="left-to-right" evidence="11">
        <dbReference type="Rhea" id="RHEA:31576"/>
    </physiologicalReaction>
</comment>
<organism evidence="25 26">
    <name type="scientific">Mycoemilia scoparia</name>
    <dbReference type="NCBI Taxonomy" id="417184"/>
    <lineage>
        <taxon>Eukaryota</taxon>
        <taxon>Fungi</taxon>
        <taxon>Fungi incertae sedis</taxon>
        <taxon>Zoopagomycota</taxon>
        <taxon>Kickxellomycotina</taxon>
        <taxon>Kickxellomycetes</taxon>
        <taxon>Kickxellales</taxon>
        <taxon>Kickxellaceae</taxon>
        <taxon>Mycoemilia</taxon>
    </lineage>
</organism>
<dbReference type="Proteomes" id="UP001150538">
    <property type="component" value="Unassembled WGS sequence"/>
</dbReference>
<keyword evidence="6 25" id="KW-0378">Hydrolase</keyword>
<evidence type="ECO:0000256" key="3">
    <source>
        <dbReference type="ARBA" id="ARBA00005582"/>
    </source>
</evidence>
<evidence type="ECO:0000256" key="23">
    <source>
        <dbReference type="ARBA" id="ARBA00053094"/>
    </source>
</evidence>
<evidence type="ECO:0000256" key="15">
    <source>
        <dbReference type="ARBA" id="ARBA00029673"/>
    </source>
</evidence>
<comment type="catalytic activity">
    <reaction evidence="9">
        <text>8-oxo-dATP + H2O = 8-oxo-dAMP + diphosphate + H(+)</text>
        <dbReference type="Rhea" id="RHEA:65396"/>
        <dbReference type="ChEBI" id="CHEBI:15377"/>
        <dbReference type="ChEBI" id="CHEBI:15378"/>
        <dbReference type="ChEBI" id="CHEBI:33019"/>
        <dbReference type="ChEBI" id="CHEBI:71361"/>
        <dbReference type="ChEBI" id="CHEBI:172871"/>
    </reaction>
    <physiologicalReaction direction="left-to-right" evidence="9">
        <dbReference type="Rhea" id="RHEA:65397"/>
    </physiologicalReaction>
</comment>
<dbReference type="SUPFAM" id="SSF55811">
    <property type="entry name" value="Nudix"/>
    <property type="match status" value="1"/>
</dbReference>
<dbReference type="OrthoDB" id="447842at2759"/>
<dbReference type="InterPro" id="IPR020084">
    <property type="entry name" value="NUDIX_hydrolase_CS"/>
</dbReference>
<evidence type="ECO:0000256" key="18">
    <source>
        <dbReference type="ARBA" id="ARBA00031927"/>
    </source>
</evidence>
<dbReference type="GO" id="GO:0042262">
    <property type="term" value="P:DNA protection"/>
    <property type="evidence" value="ECO:0007669"/>
    <property type="project" value="InterPro"/>
</dbReference>